<dbReference type="GO" id="GO:0050500">
    <property type="term" value="F:1,3-beta-galactosyl-N-acetylhexosamine phosphorylase activity"/>
    <property type="evidence" value="ECO:0007669"/>
    <property type="project" value="UniProtKB-EC"/>
</dbReference>
<evidence type="ECO:0000259" key="3">
    <source>
        <dbReference type="Pfam" id="PF17386"/>
    </source>
</evidence>
<dbReference type="Gene3D" id="3.40.50.880">
    <property type="match status" value="1"/>
</dbReference>
<dbReference type="Pfam" id="PF17385">
    <property type="entry name" value="LBP_M"/>
    <property type="match status" value="1"/>
</dbReference>
<accession>A0A9D2AD07</accession>
<comment type="caution">
    <text evidence="4">The sequence shown here is derived from an EMBL/GenBank/DDBJ whole genome shotgun (WGS) entry which is preliminary data.</text>
</comment>
<dbReference type="Gene3D" id="2.60.40.1180">
    <property type="entry name" value="Golgi alpha-mannosidase II"/>
    <property type="match status" value="1"/>
</dbReference>
<protein>
    <submittedName>
        <fullName evidence="4">1,3-beta-galactosyl-N-acetylhexosamine phosphorylase</fullName>
        <ecNumber evidence="4">2.4.1.211</ecNumber>
    </submittedName>
</protein>
<dbReference type="InterPro" id="IPR013780">
    <property type="entry name" value="Glyco_hydro_b"/>
</dbReference>
<dbReference type="GO" id="GO:0004645">
    <property type="term" value="F:1,4-alpha-oligoglucan phosphorylase activity"/>
    <property type="evidence" value="ECO:0007669"/>
    <property type="project" value="InterPro"/>
</dbReference>
<dbReference type="EMBL" id="DXFW01000012">
    <property type="protein sequence ID" value="HIX05258.1"/>
    <property type="molecule type" value="Genomic_DNA"/>
</dbReference>
<proteinExistence type="predicted"/>
<feature type="domain" description="Lacto-N-biose phosphorylase-like N-terminal TIM barrel" evidence="1">
    <location>
        <begin position="8"/>
        <end position="440"/>
    </location>
</feature>
<feature type="domain" description="Lacto-N-biose phosphorylase C-terminal" evidence="3">
    <location>
        <begin position="668"/>
        <end position="720"/>
    </location>
</feature>
<dbReference type="Gene3D" id="2.60.40.10">
    <property type="entry name" value="Immunoglobulins"/>
    <property type="match status" value="1"/>
</dbReference>
<dbReference type="InterPro" id="IPR029062">
    <property type="entry name" value="Class_I_gatase-like"/>
</dbReference>
<evidence type="ECO:0000313" key="4">
    <source>
        <dbReference type="EMBL" id="HIX05258.1"/>
    </source>
</evidence>
<reference evidence="4" key="2">
    <citation type="submission" date="2021-04" db="EMBL/GenBank/DDBJ databases">
        <authorList>
            <person name="Gilroy R."/>
        </authorList>
    </citation>
    <scope>NUCLEOTIDE SEQUENCE</scope>
    <source>
        <strain evidence="4">2239</strain>
    </source>
</reference>
<dbReference type="SUPFAM" id="SSF52317">
    <property type="entry name" value="Class I glutamine amidotransferase-like"/>
    <property type="match status" value="1"/>
</dbReference>
<name>A0A9D2AD07_9FIRM</name>
<dbReference type="NCBIfam" id="TIGR02336">
    <property type="entry name" value="1,3-beta-galactosyl-N-acetylhexosamine phosphorylase"/>
    <property type="match status" value="1"/>
</dbReference>
<evidence type="ECO:0000313" key="5">
    <source>
        <dbReference type="Proteomes" id="UP000824193"/>
    </source>
</evidence>
<dbReference type="AlphaFoldDB" id="A0A9D2AD07"/>
<dbReference type="InterPro" id="IPR013783">
    <property type="entry name" value="Ig-like_fold"/>
</dbReference>
<evidence type="ECO:0000259" key="2">
    <source>
        <dbReference type="Pfam" id="PF17385"/>
    </source>
</evidence>
<keyword evidence="4" id="KW-0808">Transferase</keyword>
<dbReference type="InterPro" id="IPR012711">
    <property type="entry name" value="Lacto-N-biose_phosphorylase"/>
</dbReference>
<feature type="domain" description="Lacto-N-biose phosphorylase central" evidence="2">
    <location>
        <begin position="443"/>
        <end position="663"/>
    </location>
</feature>
<keyword evidence="4" id="KW-0328">Glycosyltransferase</keyword>
<gene>
    <name evidence="4" type="primary">gnpA</name>
    <name evidence="4" type="ORF">H9865_04000</name>
</gene>
<dbReference type="EC" id="2.4.1.211" evidence="4"/>
<dbReference type="Proteomes" id="UP000824193">
    <property type="component" value="Unassembled WGS sequence"/>
</dbReference>
<evidence type="ECO:0000259" key="1">
    <source>
        <dbReference type="Pfam" id="PF09508"/>
    </source>
</evidence>
<dbReference type="InterPro" id="IPR035356">
    <property type="entry name" value="LBP_C"/>
</dbReference>
<dbReference type="Pfam" id="PF09508">
    <property type="entry name" value="Lact_bio_phlase"/>
    <property type="match status" value="1"/>
</dbReference>
<dbReference type="InterPro" id="IPR035080">
    <property type="entry name" value="Lact_bio_phlase-like_N"/>
</dbReference>
<dbReference type="CDD" id="cd01653">
    <property type="entry name" value="GATase1"/>
    <property type="match status" value="1"/>
</dbReference>
<sequence>MNDPKRTGRVTIPTNLDVVPETIEILKRWGADAIRDCDGTEFPEELTKVGAKIYSTYYTTRKDNAWAKANPDEVQQCYIMTGFYTADGEELRIPLMQGISEELMQVNTRDDIKRWWEVMDRTTGQPLPADAWSYDEASGCVVIAAPEAYHEYTVSFLAYLIWDPVHMYNAVTNDWKDFEHQITFDVRQPKTHKFTMERLRKFIAEHPYVNVIRYTTFFHQFTLVFDKLKREKYVDWYGYSASVSPYILEQFEKEVGYKFRPEFIIDQGYYNNQYRVPSKEFKDFMAFQRREVAKLAKEMVDITHELGKEAMMFLGDHWIGTEPYMPEFASIGLDAVVGSVGNGSTLRLISDIPGVKYTEGRFLPYFFPDTFYEGGDPVKEAKENWVTARRAILRKPVDRIGYGGYLKLALEFPEFIDYVESVCNEFRELYENAKGTTAYCIKTVAVLNSWGKARSWGCHMVHHALYQKQNYSYAGVIEALSGAPFDVRFISFDDVKADPSILKDVDVLVNVGDGDTAHTGGAVWEDPAVSAVIRGFIRRGGGFIGVGEPSGHQYQGHYLQLATALGVEKETGMTLNYDKYNWEEHPGHFILADVKDAVNFGEGKKNIYALEGAQVLVQKDKEVQMAANEYGAGRTVYISGLPYSFENSRVLYRSILWASHSEDELHKWFSSNYNVEVHAYVKNGKYCVVNNTYEPQHTTVYTGDGASFELDLAANEIRWYEI</sequence>
<dbReference type="Pfam" id="PF17386">
    <property type="entry name" value="LBP_C"/>
    <property type="match status" value="1"/>
</dbReference>
<dbReference type="InterPro" id="IPR035363">
    <property type="entry name" value="LBP_M"/>
</dbReference>
<reference evidence="4" key="1">
    <citation type="journal article" date="2021" name="PeerJ">
        <title>Extensive microbial diversity within the chicken gut microbiome revealed by metagenomics and culture.</title>
        <authorList>
            <person name="Gilroy R."/>
            <person name="Ravi A."/>
            <person name="Getino M."/>
            <person name="Pursley I."/>
            <person name="Horton D.L."/>
            <person name="Alikhan N.F."/>
            <person name="Baker D."/>
            <person name="Gharbi K."/>
            <person name="Hall N."/>
            <person name="Watson M."/>
            <person name="Adriaenssens E.M."/>
            <person name="Foster-Nyarko E."/>
            <person name="Jarju S."/>
            <person name="Secka A."/>
            <person name="Antonio M."/>
            <person name="Oren A."/>
            <person name="Chaudhuri R.R."/>
            <person name="La Ragione R."/>
            <person name="Hildebrand F."/>
            <person name="Pallen M.J."/>
        </authorList>
    </citation>
    <scope>NUCLEOTIDE SEQUENCE</scope>
    <source>
        <strain evidence="4">2239</strain>
    </source>
</reference>
<organism evidence="4 5">
    <name type="scientific">Candidatus Allofournierella pullicola</name>
    <dbReference type="NCBI Taxonomy" id="2838596"/>
    <lineage>
        <taxon>Bacteria</taxon>
        <taxon>Bacillati</taxon>
        <taxon>Bacillota</taxon>
        <taxon>Clostridia</taxon>
        <taxon>Eubacteriales</taxon>
        <taxon>Oscillospiraceae</taxon>
        <taxon>Allofournierella</taxon>
    </lineage>
</organism>
<dbReference type="Gene3D" id="3.20.20.80">
    <property type="entry name" value="Glycosidases"/>
    <property type="match status" value="1"/>
</dbReference>